<name>A0A0H4KGU2_9BACI</name>
<evidence type="ECO:0000313" key="7">
    <source>
        <dbReference type="EMBL" id="AKO92790.1"/>
    </source>
</evidence>
<dbReference type="GO" id="GO:0015171">
    <property type="term" value="F:amino acid transmembrane transporter activity"/>
    <property type="evidence" value="ECO:0007669"/>
    <property type="project" value="TreeGrafter"/>
</dbReference>
<dbReference type="Proteomes" id="UP000036202">
    <property type="component" value="Chromosome"/>
</dbReference>
<dbReference type="PIRSF" id="PIRSF006324">
    <property type="entry name" value="LeuE"/>
    <property type="match status" value="1"/>
</dbReference>
<evidence type="ECO:0000256" key="4">
    <source>
        <dbReference type="ARBA" id="ARBA00022989"/>
    </source>
</evidence>
<proteinExistence type="predicted"/>
<dbReference type="PATRIC" id="fig|135735.6.peg.2566"/>
<evidence type="ECO:0000256" key="1">
    <source>
        <dbReference type="ARBA" id="ARBA00004651"/>
    </source>
</evidence>
<evidence type="ECO:0000256" key="6">
    <source>
        <dbReference type="SAM" id="Phobius"/>
    </source>
</evidence>
<feature type="transmembrane region" description="Helical" evidence="6">
    <location>
        <begin position="186"/>
        <end position="203"/>
    </location>
</feature>
<reference evidence="7 8" key="1">
    <citation type="journal article" date="2015" name="PLoS ONE">
        <title>Genome Sequence of Bacillus endophyticus and Analysis of Its Companion Mechanism in the Ketogulonigenium vulgare-Bacillus Strain Consortium.</title>
        <authorList>
            <person name="Jia N."/>
            <person name="Du J."/>
            <person name="Ding M.Z."/>
            <person name="Gao F."/>
            <person name="Yuan Y.J."/>
        </authorList>
    </citation>
    <scope>NUCLEOTIDE SEQUENCE [LARGE SCALE GENOMIC DNA]</scope>
    <source>
        <strain evidence="7 8">Hbe603</strain>
    </source>
</reference>
<dbReference type="GO" id="GO:0005886">
    <property type="term" value="C:plasma membrane"/>
    <property type="evidence" value="ECO:0007669"/>
    <property type="project" value="UniProtKB-SubCell"/>
</dbReference>
<keyword evidence="4 6" id="KW-1133">Transmembrane helix</keyword>
<dbReference type="EMBL" id="CP011974">
    <property type="protein sequence ID" value="AKO92790.1"/>
    <property type="molecule type" value="Genomic_DNA"/>
</dbReference>
<keyword evidence="8" id="KW-1185">Reference proteome</keyword>
<dbReference type="RefSeq" id="WP_046217320.1">
    <property type="nucleotide sequence ID" value="NZ_CP011974.1"/>
</dbReference>
<feature type="transmembrane region" description="Helical" evidence="6">
    <location>
        <begin position="40"/>
        <end position="64"/>
    </location>
</feature>
<evidence type="ECO:0000313" key="8">
    <source>
        <dbReference type="Proteomes" id="UP000036202"/>
    </source>
</evidence>
<accession>A0A0H4KGU2</accession>
<gene>
    <name evidence="7" type="ORF">BEH_12240</name>
</gene>
<evidence type="ECO:0000256" key="3">
    <source>
        <dbReference type="ARBA" id="ARBA00022692"/>
    </source>
</evidence>
<dbReference type="PANTHER" id="PTHR30086">
    <property type="entry name" value="ARGININE EXPORTER PROTEIN ARGO"/>
    <property type="match status" value="1"/>
</dbReference>
<evidence type="ECO:0000256" key="5">
    <source>
        <dbReference type="ARBA" id="ARBA00023136"/>
    </source>
</evidence>
<dbReference type="OrthoDB" id="9784202at2"/>
<protein>
    <submittedName>
        <fullName evidence="7">Lysine transporter LysE</fullName>
    </submittedName>
</protein>
<sequence>MELTWLLPYLLVSVTIVLIPGQDMLFVLTQSISSGQKAGLQTVAGSITGTVFHTLLASFGLSVVFASSLLAFNILKIVGVIYLLYLAFQAFREKNPSVVLPHKKQGHYFRKGMIMNLSNPKCALFFLTFLPQFVRPELEHVNLQMLLFGFIFIIETLIIFSIIAFFASKLGQKFIQSLRFQHVLKYTKGTVFGLLGIGLLFSSR</sequence>
<dbReference type="KEGG" id="beo:BEH_12240"/>
<keyword evidence="2" id="KW-1003">Cell membrane</keyword>
<comment type="subcellular location">
    <subcellularLocation>
        <location evidence="1">Cell membrane</location>
        <topology evidence="1">Multi-pass membrane protein</topology>
    </subcellularLocation>
</comment>
<keyword evidence="5 6" id="KW-0472">Membrane</keyword>
<feature type="transmembrane region" description="Helical" evidence="6">
    <location>
        <begin position="146"/>
        <end position="166"/>
    </location>
</feature>
<keyword evidence="3 6" id="KW-0812">Transmembrane</keyword>
<dbReference type="Pfam" id="PF01810">
    <property type="entry name" value="LysE"/>
    <property type="match status" value="1"/>
</dbReference>
<reference evidence="8" key="2">
    <citation type="submission" date="2015-06" db="EMBL/GenBank/DDBJ databases">
        <title>Genome Sequence of Bacillus endophyticus and Analysis of its Companion Mechanism in the Ketogulonigenium vulgare-Bacillus strain Consortium.</title>
        <authorList>
            <person name="Jia N."/>
            <person name="Du J."/>
            <person name="Ding M.-Z."/>
            <person name="Gao F."/>
            <person name="Yuan Y.-J."/>
        </authorList>
    </citation>
    <scope>NUCLEOTIDE SEQUENCE [LARGE SCALE GENOMIC DNA]</scope>
    <source>
        <strain evidence="8">Hbe603</strain>
    </source>
</reference>
<feature type="transmembrane region" description="Helical" evidence="6">
    <location>
        <begin position="6"/>
        <end position="28"/>
    </location>
</feature>
<dbReference type="PANTHER" id="PTHR30086:SF20">
    <property type="entry name" value="ARGININE EXPORTER PROTEIN ARGO-RELATED"/>
    <property type="match status" value="1"/>
</dbReference>
<organism evidence="7 8">
    <name type="scientific">Priestia filamentosa</name>
    <dbReference type="NCBI Taxonomy" id="1402861"/>
    <lineage>
        <taxon>Bacteria</taxon>
        <taxon>Bacillati</taxon>
        <taxon>Bacillota</taxon>
        <taxon>Bacilli</taxon>
        <taxon>Bacillales</taxon>
        <taxon>Bacillaceae</taxon>
        <taxon>Priestia</taxon>
    </lineage>
</organism>
<dbReference type="InterPro" id="IPR001123">
    <property type="entry name" value="LeuE-type"/>
</dbReference>
<feature type="transmembrane region" description="Helical" evidence="6">
    <location>
        <begin position="70"/>
        <end position="91"/>
    </location>
</feature>
<dbReference type="AlphaFoldDB" id="A0A0H4KGU2"/>
<evidence type="ECO:0000256" key="2">
    <source>
        <dbReference type="ARBA" id="ARBA00022475"/>
    </source>
</evidence>